<dbReference type="GO" id="GO:0016020">
    <property type="term" value="C:membrane"/>
    <property type="evidence" value="ECO:0007669"/>
    <property type="project" value="UniProtKB-SubCell"/>
</dbReference>
<dbReference type="InterPro" id="IPR005829">
    <property type="entry name" value="Sugar_transporter_CS"/>
</dbReference>
<evidence type="ECO:0000259" key="6">
    <source>
        <dbReference type="PROSITE" id="PS50850"/>
    </source>
</evidence>
<feature type="domain" description="Major facilitator superfamily (MFS) profile" evidence="6">
    <location>
        <begin position="127"/>
        <end position="589"/>
    </location>
</feature>
<keyword evidence="3 5" id="KW-1133">Transmembrane helix</keyword>
<dbReference type="AlphaFoldDB" id="A0A6P8NUS5"/>
<feature type="transmembrane region" description="Helical" evidence="5">
    <location>
        <begin position="563"/>
        <end position="584"/>
    </location>
</feature>
<feature type="transmembrane region" description="Helical" evidence="5">
    <location>
        <begin position="531"/>
        <end position="551"/>
    </location>
</feature>
<feature type="transmembrane region" description="Helical" evidence="5">
    <location>
        <begin position="291"/>
        <end position="313"/>
    </location>
</feature>
<dbReference type="Gene3D" id="1.20.1250.20">
    <property type="entry name" value="MFS general substrate transporter like domains"/>
    <property type="match status" value="1"/>
</dbReference>
<dbReference type="RefSeq" id="XP_033780167.1">
    <property type="nucleotide sequence ID" value="XM_033924276.1"/>
</dbReference>
<feature type="transmembrane region" description="Helical" evidence="5">
    <location>
        <begin position="415"/>
        <end position="435"/>
    </location>
</feature>
<feature type="transmembrane region" description="Helical" evidence="5">
    <location>
        <begin position="501"/>
        <end position="524"/>
    </location>
</feature>
<dbReference type="PROSITE" id="PS00216">
    <property type="entry name" value="SUGAR_TRANSPORT_1"/>
    <property type="match status" value="1"/>
</dbReference>
<protein>
    <submittedName>
        <fullName evidence="8">Solute carrier family 22 member 17</fullName>
    </submittedName>
</protein>
<evidence type="ECO:0000256" key="1">
    <source>
        <dbReference type="ARBA" id="ARBA00004141"/>
    </source>
</evidence>
<organism evidence="7 8">
    <name type="scientific">Geotrypetes seraphini</name>
    <name type="common">Gaboon caecilian</name>
    <name type="synonym">Caecilia seraphini</name>
    <dbReference type="NCBI Taxonomy" id="260995"/>
    <lineage>
        <taxon>Eukaryota</taxon>
        <taxon>Metazoa</taxon>
        <taxon>Chordata</taxon>
        <taxon>Craniata</taxon>
        <taxon>Vertebrata</taxon>
        <taxon>Euteleostomi</taxon>
        <taxon>Amphibia</taxon>
        <taxon>Gymnophiona</taxon>
        <taxon>Geotrypetes</taxon>
    </lineage>
</organism>
<feature type="transmembrane region" description="Helical" evidence="5">
    <location>
        <begin position="447"/>
        <end position="468"/>
    </location>
</feature>
<dbReference type="CTD" id="51310"/>
<feature type="transmembrane region" description="Helical" evidence="5">
    <location>
        <begin position="319"/>
        <end position="336"/>
    </location>
</feature>
<dbReference type="InterPro" id="IPR005828">
    <property type="entry name" value="MFS_sugar_transport-like"/>
</dbReference>
<sequence length="628" mass="69805">MEGPWAQLLPPHRGLLCCPRAEEGRGFKVFTPPGTTCTTAMEGGEREAELGSLQRDLSSPSMLQLSRESVSFENLVARIGGLGPAQRLQLVLSWLPNVFVALALFSDVFITLTPAHHCHVDAKGLPLALQNLSGERLLNVSIPLERNAEGRMVHSQCQRYRYRDNESRRETEPCRGGWEYSEHQGLRKNMVTEWDLVCSQYWEVPVEEVCFILGFLVGYLLLGYASDRMGRRRTFLVSLVSALLCGILGAVANSSAVFILIRFLLGSLLAGLFLSLYILRLELCDPSQRLTATMLGYFFVLGGQFLLLGIAVGCQDWRVMQGVITAPFALFLLYSYPDLFLESPRWLLASLRVAEAKKVLKVLVERKGHHRFDNIPDRSDVEEVFAEIENTFHSSHFTQPSTAKLFSCRNIWKNLVILGFTTLISNGIHHCYGTFRKNIQGTRSGLYFSYLLSAGTGVLACIFLCMTVDRFGRRGVLLLSMTLTGISSLILLGLIEYLNEAAILIFCVLGLFSSHAASSLSIIFTAELTPTVIRGEGVGLILALASLGKLSSPLMDLQDRHGYFLQHVVLTSMAILCILSILLLPESKRKPLPETLGDGELYCRPSLLLHCRPRQDHMPLLSTPNPPI</sequence>
<evidence type="ECO:0000313" key="8">
    <source>
        <dbReference type="RefSeq" id="XP_033780167.1"/>
    </source>
</evidence>
<feature type="transmembrane region" description="Helical" evidence="5">
    <location>
        <begin position="258"/>
        <end position="279"/>
    </location>
</feature>
<gene>
    <name evidence="8" type="primary">SLC22A17</name>
</gene>
<dbReference type="Pfam" id="PF00083">
    <property type="entry name" value="Sugar_tr"/>
    <property type="match status" value="1"/>
</dbReference>
<dbReference type="InParanoid" id="A0A6P8NUS5"/>
<proteinExistence type="predicted"/>
<accession>A0A6P8NUS5</accession>
<evidence type="ECO:0000313" key="7">
    <source>
        <dbReference type="Proteomes" id="UP000515159"/>
    </source>
</evidence>
<dbReference type="OrthoDB" id="6612291at2759"/>
<dbReference type="PANTHER" id="PTHR24064">
    <property type="entry name" value="SOLUTE CARRIER FAMILY 22 MEMBER"/>
    <property type="match status" value="1"/>
</dbReference>
<feature type="transmembrane region" description="Helical" evidence="5">
    <location>
        <begin position="201"/>
        <end position="222"/>
    </location>
</feature>
<keyword evidence="4 5" id="KW-0472">Membrane</keyword>
<dbReference type="PROSITE" id="PS50850">
    <property type="entry name" value="MFS"/>
    <property type="match status" value="1"/>
</dbReference>
<evidence type="ECO:0000256" key="2">
    <source>
        <dbReference type="ARBA" id="ARBA00022692"/>
    </source>
</evidence>
<feature type="transmembrane region" description="Helical" evidence="5">
    <location>
        <begin position="234"/>
        <end position="252"/>
    </location>
</feature>
<evidence type="ECO:0000256" key="3">
    <source>
        <dbReference type="ARBA" id="ARBA00022989"/>
    </source>
</evidence>
<dbReference type="InterPro" id="IPR020846">
    <property type="entry name" value="MFS_dom"/>
</dbReference>
<evidence type="ECO:0000256" key="4">
    <source>
        <dbReference type="ARBA" id="ARBA00023136"/>
    </source>
</evidence>
<evidence type="ECO:0000256" key="5">
    <source>
        <dbReference type="SAM" id="Phobius"/>
    </source>
</evidence>
<dbReference type="GeneID" id="117350189"/>
<dbReference type="GO" id="GO:0022857">
    <property type="term" value="F:transmembrane transporter activity"/>
    <property type="evidence" value="ECO:0007669"/>
    <property type="project" value="InterPro"/>
</dbReference>
<dbReference type="SUPFAM" id="SSF103473">
    <property type="entry name" value="MFS general substrate transporter"/>
    <property type="match status" value="1"/>
</dbReference>
<dbReference type="InterPro" id="IPR036259">
    <property type="entry name" value="MFS_trans_sf"/>
</dbReference>
<feature type="transmembrane region" description="Helical" evidence="5">
    <location>
        <begin position="475"/>
        <end position="495"/>
    </location>
</feature>
<keyword evidence="2 5" id="KW-0812">Transmembrane</keyword>
<dbReference type="FunCoup" id="A0A6P8NUS5">
    <property type="interactions" value="164"/>
</dbReference>
<keyword evidence="7" id="KW-1185">Reference proteome</keyword>
<name>A0A6P8NUS5_GEOSA</name>
<comment type="subcellular location">
    <subcellularLocation>
        <location evidence="1">Membrane</location>
        <topology evidence="1">Multi-pass membrane protein</topology>
    </subcellularLocation>
</comment>
<reference evidence="8" key="1">
    <citation type="submission" date="2025-08" db="UniProtKB">
        <authorList>
            <consortium name="RefSeq"/>
        </authorList>
    </citation>
    <scope>IDENTIFICATION</scope>
</reference>
<dbReference type="KEGG" id="gsh:117350189"/>
<dbReference type="Proteomes" id="UP000515159">
    <property type="component" value="Chromosome 16"/>
</dbReference>